<dbReference type="EMBL" id="MHIO01000011">
    <property type="protein sequence ID" value="OGY54050.1"/>
    <property type="molecule type" value="Genomic_DNA"/>
</dbReference>
<proteinExistence type="predicted"/>
<dbReference type="AlphaFoldDB" id="A0A1G1YQZ8"/>
<reference evidence="1 2" key="1">
    <citation type="journal article" date="2016" name="Nat. Commun.">
        <title>Thousands of microbial genomes shed light on interconnected biogeochemical processes in an aquifer system.</title>
        <authorList>
            <person name="Anantharaman K."/>
            <person name="Brown C.T."/>
            <person name="Hug L.A."/>
            <person name="Sharon I."/>
            <person name="Castelle C.J."/>
            <person name="Probst A.J."/>
            <person name="Thomas B.C."/>
            <person name="Singh A."/>
            <person name="Wilkins M.J."/>
            <person name="Karaoz U."/>
            <person name="Brodie E.L."/>
            <person name="Williams K.H."/>
            <person name="Hubbard S.S."/>
            <person name="Banfield J.F."/>
        </authorList>
    </citation>
    <scope>NUCLEOTIDE SEQUENCE [LARGE SCALE GENOMIC DNA]</scope>
</reference>
<dbReference type="STRING" id="1797545.A3B15_00145"/>
<name>A0A1G1YQZ8_9BACT</name>
<dbReference type="Proteomes" id="UP000177250">
    <property type="component" value="Unassembled WGS sequence"/>
</dbReference>
<accession>A0A1G1YQZ8</accession>
<gene>
    <name evidence="1" type="ORF">A3B15_00145</name>
</gene>
<protein>
    <submittedName>
        <fullName evidence="1">Uncharacterized protein</fullName>
    </submittedName>
</protein>
<evidence type="ECO:0000313" key="1">
    <source>
        <dbReference type="EMBL" id="OGY54050.1"/>
    </source>
</evidence>
<evidence type="ECO:0000313" key="2">
    <source>
        <dbReference type="Proteomes" id="UP000177250"/>
    </source>
</evidence>
<organism evidence="1 2">
    <name type="scientific">Candidatus Buchananbacteria bacterium RIFCSPLOWO2_01_FULL_45_31</name>
    <dbReference type="NCBI Taxonomy" id="1797545"/>
    <lineage>
        <taxon>Bacteria</taxon>
        <taxon>Candidatus Buchananiibacteriota</taxon>
    </lineage>
</organism>
<sequence>MKKIFFIAIFIFVFGFALLPNFTFAQGMMGLANLSADKAAGQSQWEGGRLPQYLIKLTIIL</sequence>
<comment type="caution">
    <text evidence="1">The sequence shown here is derived from an EMBL/GenBank/DDBJ whole genome shotgun (WGS) entry which is preliminary data.</text>
</comment>